<reference evidence="2 3" key="1">
    <citation type="submission" date="2023-06" db="EMBL/GenBank/DDBJ databases">
        <authorList>
            <person name="Yushchuk O."/>
            <person name="Binda E."/>
            <person name="Ruckert-Reed C."/>
            <person name="Fedorenko V."/>
            <person name="Kalinowski J."/>
            <person name="Marinelli F."/>
        </authorList>
    </citation>
    <scope>NUCLEOTIDE SEQUENCE [LARGE SCALE GENOMIC DNA]</scope>
    <source>
        <strain evidence="2 3">NRRL 3884</strain>
    </source>
</reference>
<keyword evidence="3" id="KW-1185">Reference proteome</keyword>
<accession>A0ABY8W8I0</accession>
<evidence type="ECO:0000313" key="3">
    <source>
        <dbReference type="Proteomes" id="UP001240150"/>
    </source>
</evidence>
<dbReference type="InterPro" id="IPR025164">
    <property type="entry name" value="Toastrack_DUF4097"/>
</dbReference>
<dbReference type="Pfam" id="PF13349">
    <property type="entry name" value="DUF4097"/>
    <property type="match status" value="1"/>
</dbReference>
<protein>
    <submittedName>
        <fullName evidence="2">DUF4097 family beta strand repeat-containing protein</fullName>
    </submittedName>
</protein>
<evidence type="ECO:0000313" key="2">
    <source>
        <dbReference type="EMBL" id="WIM93802.1"/>
    </source>
</evidence>
<feature type="domain" description="DUF4097" evidence="1">
    <location>
        <begin position="15"/>
        <end position="223"/>
    </location>
</feature>
<organism evidence="2 3">
    <name type="scientific">Actinoplanes oblitus</name>
    <dbReference type="NCBI Taxonomy" id="3040509"/>
    <lineage>
        <taxon>Bacteria</taxon>
        <taxon>Bacillati</taxon>
        <taxon>Actinomycetota</taxon>
        <taxon>Actinomycetes</taxon>
        <taxon>Micromonosporales</taxon>
        <taxon>Micromonosporaceae</taxon>
        <taxon>Actinoplanes</taxon>
    </lineage>
</organism>
<gene>
    <name evidence="2" type="ORF">ACTOB_005791</name>
</gene>
<sequence length="271" mass="27633">MMYEFEYSQPVTVALRAMSGSVEIDAGHNETIRVEVVPLSDSPGAQQAAENTRVLLDGGTLLVSAPHGDRWRWRRTPALRISIQVPVGSTLTGESAAADVRATGSYRDVQLRLASADGHIAELFGDLRLGGASGDLSVGRVGGSASVKTASGRIRIGDVTGDVTAATASGDIEVASVGGSLNAGTASGRVAVGSLCQGKSRVRTASGDVTVGVAPGTGVWLDLNTVGGRSITDLAAHGDSAPPAGAPMLDLRVRTASGDIRIHRATDRIAA</sequence>
<name>A0ABY8W8I0_9ACTN</name>
<proteinExistence type="predicted"/>
<dbReference type="Proteomes" id="UP001240150">
    <property type="component" value="Chromosome"/>
</dbReference>
<dbReference type="EMBL" id="CP126980">
    <property type="protein sequence ID" value="WIM93802.1"/>
    <property type="molecule type" value="Genomic_DNA"/>
</dbReference>
<dbReference type="RefSeq" id="WP_284915006.1">
    <property type="nucleotide sequence ID" value="NZ_CP126980.1"/>
</dbReference>
<evidence type="ECO:0000259" key="1">
    <source>
        <dbReference type="Pfam" id="PF13349"/>
    </source>
</evidence>